<keyword evidence="3 6" id="KW-0812">Transmembrane</keyword>
<dbReference type="InterPro" id="IPR003856">
    <property type="entry name" value="LPS_length_determ_N"/>
</dbReference>
<dbReference type="Proteomes" id="UP000256431">
    <property type="component" value="Unassembled WGS sequence"/>
</dbReference>
<keyword evidence="2" id="KW-1003">Cell membrane</keyword>
<evidence type="ECO:0000313" key="9">
    <source>
        <dbReference type="Proteomes" id="UP000256431"/>
    </source>
</evidence>
<evidence type="ECO:0000259" key="7">
    <source>
        <dbReference type="Pfam" id="PF02706"/>
    </source>
</evidence>
<feature type="transmembrane region" description="Helical" evidence="6">
    <location>
        <begin position="202"/>
        <end position="231"/>
    </location>
</feature>
<accession>A0A3D8H7M5</accession>
<dbReference type="GO" id="GO:0005886">
    <property type="term" value="C:plasma membrane"/>
    <property type="evidence" value="ECO:0007669"/>
    <property type="project" value="UniProtKB-SubCell"/>
</dbReference>
<feature type="domain" description="Polysaccharide chain length determinant N-terminal" evidence="7">
    <location>
        <begin position="8"/>
        <end position="70"/>
    </location>
</feature>
<evidence type="ECO:0000313" key="8">
    <source>
        <dbReference type="EMBL" id="RDU42399.1"/>
    </source>
</evidence>
<protein>
    <recommendedName>
        <fullName evidence="7">Polysaccharide chain length determinant N-terminal domain-containing protein</fullName>
    </recommendedName>
</protein>
<dbReference type="AlphaFoldDB" id="A0A3D8H7M5"/>
<evidence type="ECO:0000256" key="3">
    <source>
        <dbReference type="ARBA" id="ARBA00022692"/>
    </source>
</evidence>
<evidence type="ECO:0000256" key="2">
    <source>
        <dbReference type="ARBA" id="ARBA00022475"/>
    </source>
</evidence>
<proteinExistence type="predicted"/>
<keyword evidence="4 6" id="KW-1133">Transmembrane helix</keyword>
<comment type="subcellular location">
    <subcellularLocation>
        <location evidence="1">Cell membrane</location>
        <topology evidence="1">Multi-pass membrane protein</topology>
    </subcellularLocation>
</comment>
<dbReference type="RefSeq" id="WP_104269973.1">
    <property type="nucleotide sequence ID" value="NZ_PSSW01000001.1"/>
</dbReference>
<evidence type="ECO:0000256" key="4">
    <source>
        <dbReference type="ARBA" id="ARBA00022989"/>
    </source>
</evidence>
<dbReference type="EMBL" id="QRDH01000001">
    <property type="protein sequence ID" value="RDU42399.1"/>
    <property type="molecule type" value="Genomic_DNA"/>
</dbReference>
<keyword evidence="9" id="KW-1185">Reference proteome</keyword>
<evidence type="ECO:0000256" key="1">
    <source>
        <dbReference type="ARBA" id="ARBA00004651"/>
    </source>
</evidence>
<name>A0A3D8H7M5_9GAMM</name>
<gene>
    <name evidence="8" type="ORF">DXI23_01565</name>
</gene>
<evidence type="ECO:0000256" key="5">
    <source>
        <dbReference type="ARBA" id="ARBA00023136"/>
    </source>
</evidence>
<sequence>MSSSENFLVDLTVALIRKKKLFVATFLMVLCIGLGYVLLTPSSYKYVTLIKLAQDGEGTLLESRDDVLANIESRWLPEVASAFKDGRGYTPKFNVDFSEVGRTHFLLSTVAPSSAGDGIRWFHQSVAEKLVVSQAELERILREKLKAQIKAAERAPGVGQIDNASESSESSAIEYLMSVRGRLEGIQSAEAKVIAQRSDDPIGIGVALAVGLIFLQSFVAAVVVVLFYYFIQRVNGVIRNEEGRP</sequence>
<comment type="caution">
    <text evidence="8">The sequence shown here is derived from an EMBL/GenBank/DDBJ whole genome shotgun (WGS) entry which is preliminary data.</text>
</comment>
<dbReference type="Pfam" id="PF02706">
    <property type="entry name" value="Wzz"/>
    <property type="match status" value="1"/>
</dbReference>
<reference evidence="8 9" key="1">
    <citation type="submission" date="2018-08" db="EMBL/GenBank/DDBJ databases">
        <title>Genome sequence of Marinobacter flavimaris KCTC 12185.</title>
        <authorList>
            <person name="Chun J."/>
            <person name="Kim B.-Y."/>
            <person name="Choi S.-B."/>
            <person name="Kwak M.-J."/>
        </authorList>
    </citation>
    <scope>NUCLEOTIDE SEQUENCE [LARGE SCALE GENOMIC DNA]</scope>
    <source>
        <strain evidence="8 9">KCTC 12185</strain>
    </source>
</reference>
<organism evidence="8 9">
    <name type="scientific">Marinobacter flavimaris</name>
    <dbReference type="NCBI Taxonomy" id="262076"/>
    <lineage>
        <taxon>Bacteria</taxon>
        <taxon>Pseudomonadati</taxon>
        <taxon>Pseudomonadota</taxon>
        <taxon>Gammaproteobacteria</taxon>
        <taxon>Pseudomonadales</taxon>
        <taxon>Marinobacteraceae</taxon>
        <taxon>Marinobacter</taxon>
    </lineage>
</organism>
<evidence type="ECO:0000256" key="6">
    <source>
        <dbReference type="SAM" id="Phobius"/>
    </source>
</evidence>
<feature type="transmembrane region" description="Helical" evidence="6">
    <location>
        <begin position="21"/>
        <end position="39"/>
    </location>
</feature>
<keyword evidence="5 6" id="KW-0472">Membrane</keyword>